<organism evidence="2 3">
    <name type="scientific">Tumebacillus avium</name>
    <dbReference type="NCBI Taxonomy" id="1903704"/>
    <lineage>
        <taxon>Bacteria</taxon>
        <taxon>Bacillati</taxon>
        <taxon>Bacillota</taxon>
        <taxon>Bacilli</taxon>
        <taxon>Bacillales</taxon>
        <taxon>Alicyclobacillaceae</taxon>
        <taxon>Tumebacillus</taxon>
    </lineage>
</organism>
<evidence type="ECO:0000256" key="1">
    <source>
        <dbReference type="SAM" id="Phobius"/>
    </source>
</evidence>
<dbReference type="OrthoDB" id="2381851at2"/>
<keyword evidence="1" id="KW-0472">Membrane</keyword>
<gene>
    <name evidence="2" type="ORF">CBW65_12360</name>
</gene>
<dbReference type="Proteomes" id="UP000195437">
    <property type="component" value="Chromosome"/>
</dbReference>
<dbReference type="RefSeq" id="WP_087457098.1">
    <property type="nucleotide sequence ID" value="NZ_CP021434.1"/>
</dbReference>
<accession>A0A1Y0IMI5</accession>
<keyword evidence="1" id="KW-1133">Transmembrane helix</keyword>
<reference evidence="3" key="1">
    <citation type="submission" date="2017-05" db="EMBL/GenBank/DDBJ databases">
        <authorList>
            <person name="Sung H."/>
        </authorList>
    </citation>
    <scope>NUCLEOTIDE SEQUENCE [LARGE SCALE GENOMIC DNA]</scope>
    <source>
        <strain evidence="3">AR23208</strain>
    </source>
</reference>
<dbReference type="KEGG" id="tum:CBW65_12360"/>
<proteinExistence type="predicted"/>
<protein>
    <submittedName>
        <fullName evidence="2">Uncharacterized protein</fullName>
    </submittedName>
</protein>
<evidence type="ECO:0000313" key="2">
    <source>
        <dbReference type="EMBL" id="ARU61728.1"/>
    </source>
</evidence>
<evidence type="ECO:0000313" key="3">
    <source>
        <dbReference type="Proteomes" id="UP000195437"/>
    </source>
</evidence>
<dbReference type="EMBL" id="CP021434">
    <property type="protein sequence ID" value="ARU61728.1"/>
    <property type="molecule type" value="Genomic_DNA"/>
</dbReference>
<feature type="transmembrane region" description="Helical" evidence="1">
    <location>
        <begin position="12"/>
        <end position="29"/>
    </location>
</feature>
<dbReference type="AlphaFoldDB" id="A0A1Y0IMI5"/>
<sequence>MYQAGDFGQVMLLFLLMMPVLLFLGYHLAKLAYGDREHAEPTDVVVMPHDLIWMNYTNDIDTIIEISRAVITLRQQPPVLYEQIKPLLQTYEAHKVAQAVGVFHVYREHAIRDYLRTVYHTKVQAQVRPQQ</sequence>
<keyword evidence="3" id="KW-1185">Reference proteome</keyword>
<name>A0A1Y0IMI5_9BACL</name>
<keyword evidence="1" id="KW-0812">Transmembrane</keyword>